<feature type="transmembrane region" description="Helical" evidence="1">
    <location>
        <begin position="118"/>
        <end position="139"/>
    </location>
</feature>
<keyword evidence="1" id="KW-0472">Membrane</keyword>
<reference evidence="3" key="1">
    <citation type="submission" date="2021-02" db="EMBL/GenBank/DDBJ databases">
        <authorList>
            <person name="Nowell W R."/>
        </authorList>
    </citation>
    <scope>NUCLEOTIDE SEQUENCE</scope>
</reference>
<gene>
    <name evidence="4" type="ORF">EDS130_LOCUS42983</name>
    <name evidence="3" type="ORF">XAT740_LOCUS14700</name>
</gene>
<feature type="chain" id="PRO_5035601036" evidence="2">
    <location>
        <begin position="28"/>
        <end position="178"/>
    </location>
</feature>
<evidence type="ECO:0000313" key="3">
    <source>
        <dbReference type="EMBL" id="CAF1030054.1"/>
    </source>
</evidence>
<comment type="caution">
    <text evidence="3">The sequence shown here is derived from an EMBL/GenBank/DDBJ whole genome shotgun (WGS) entry which is preliminary data.</text>
</comment>
<dbReference type="AlphaFoldDB" id="A0A814IW80"/>
<keyword evidence="1" id="KW-1133">Transmembrane helix</keyword>
<accession>A0A814IW80</accession>
<organism evidence="3 5">
    <name type="scientific">Adineta ricciae</name>
    <name type="common">Rotifer</name>
    <dbReference type="NCBI Taxonomy" id="249248"/>
    <lineage>
        <taxon>Eukaryota</taxon>
        <taxon>Metazoa</taxon>
        <taxon>Spiralia</taxon>
        <taxon>Gnathifera</taxon>
        <taxon>Rotifera</taxon>
        <taxon>Eurotatoria</taxon>
        <taxon>Bdelloidea</taxon>
        <taxon>Adinetida</taxon>
        <taxon>Adinetidae</taxon>
        <taxon>Adineta</taxon>
    </lineage>
</organism>
<sequence>MFHFNSIRYLFSIIIIFNEHLLPLCSGNTNSFGSNRIQYRQRRSLWNFFSDTNEHRHQTGNNSPIFNVASGNDASSTTKTVADSWLKMVKEQSGRIMEGATDVALTPVHWMQNISSYWPIYVICATIILILGTYIYCVCQNKMANLMFWNSAQYHRPAQNNNLSQFSNPEKGIMMLSP</sequence>
<evidence type="ECO:0000313" key="4">
    <source>
        <dbReference type="EMBL" id="CAF1506777.1"/>
    </source>
</evidence>
<protein>
    <submittedName>
        <fullName evidence="3">Uncharacterized protein</fullName>
    </submittedName>
</protein>
<keyword evidence="5" id="KW-1185">Reference proteome</keyword>
<dbReference type="OrthoDB" id="10063441at2759"/>
<dbReference type="EMBL" id="CAJNOR010000889">
    <property type="protein sequence ID" value="CAF1030054.1"/>
    <property type="molecule type" value="Genomic_DNA"/>
</dbReference>
<evidence type="ECO:0000313" key="5">
    <source>
        <dbReference type="Proteomes" id="UP000663828"/>
    </source>
</evidence>
<evidence type="ECO:0000256" key="1">
    <source>
        <dbReference type="SAM" id="Phobius"/>
    </source>
</evidence>
<keyword evidence="2" id="KW-0732">Signal</keyword>
<name>A0A814IW80_ADIRI</name>
<evidence type="ECO:0000256" key="2">
    <source>
        <dbReference type="SAM" id="SignalP"/>
    </source>
</evidence>
<dbReference type="EMBL" id="CAJNOJ010000667">
    <property type="protein sequence ID" value="CAF1506777.1"/>
    <property type="molecule type" value="Genomic_DNA"/>
</dbReference>
<dbReference type="Proteomes" id="UP000663828">
    <property type="component" value="Unassembled WGS sequence"/>
</dbReference>
<keyword evidence="1" id="KW-0812">Transmembrane</keyword>
<feature type="signal peptide" evidence="2">
    <location>
        <begin position="1"/>
        <end position="27"/>
    </location>
</feature>
<proteinExistence type="predicted"/>
<dbReference type="Proteomes" id="UP000663852">
    <property type="component" value="Unassembled WGS sequence"/>
</dbReference>